<evidence type="ECO:0000256" key="8">
    <source>
        <dbReference type="ARBA" id="ARBA00022777"/>
    </source>
</evidence>
<dbReference type="PANTHER" id="PTHR45436">
    <property type="entry name" value="SENSOR HISTIDINE KINASE YKOH"/>
    <property type="match status" value="1"/>
</dbReference>
<comment type="subcellular location">
    <subcellularLocation>
        <location evidence="2">Membrane</location>
        <topology evidence="2">Multi-pass membrane protein</topology>
    </subcellularLocation>
</comment>
<evidence type="ECO:0000256" key="6">
    <source>
        <dbReference type="ARBA" id="ARBA00022692"/>
    </source>
</evidence>
<evidence type="ECO:0000256" key="12">
    <source>
        <dbReference type="SAM" id="Phobius"/>
    </source>
</evidence>
<keyword evidence="8" id="KW-0418">Kinase</keyword>
<keyword evidence="9 15" id="KW-0067">ATP-binding</keyword>
<feature type="transmembrane region" description="Helical" evidence="12">
    <location>
        <begin position="7"/>
        <end position="27"/>
    </location>
</feature>
<dbReference type="SUPFAM" id="SSF47384">
    <property type="entry name" value="Homodimeric domain of signal transducing histidine kinase"/>
    <property type="match status" value="1"/>
</dbReference>
<dbReference type="InterPro" id="IPR036097">
    <property type="entry name" value="HisK_dim/P_sf"/>
</dbReference>
<dbReference type="PANTHER" id="PTHR45436:SF14">
    <property type="entry name" value="SENSOR PROTEIN QSEC"/>
    <property type="match status" value="1"/>
</dbReference>
<keyword evidence="7" id="KW-0547">Nucleotide-binding</keyword>
<dbReference type="CDD" id="cd00082">
    <property type="entry name" value="HisKA"/>
    <property type="match status" value="1"/>
</dbReference>
<dbReference type="RefSeq" id="WP_316703506.1">
    <property type="nucleotide sequence ID" value="NZ_CP136336.1"/>
</dbReference>
<dbReference type="SMART" id="SM00387">
    <property type="entry name" value="HATPase_c"/>
    <property type="match status" value="1"/>
</dbReference>
<keyword evidence="4" id="KW-0597">Phosphoprotein</keyword>
<evidence type="ECO:0000256" key="11">
    <source>
        <dbReference type="ARBA" id="ARBA00023012"/>
    </source>
</evidence>
<dbReference type="SMART" id="SM00388">
    <property type="entry name" value="HisKA"/>
    <property type="match status" value="1"/>
</dbReference>
<dbReference type="SUPFAM" id="SSF55874">
    <property type="entry name" value="ATPase domain of HSP90 chaperone/DNA topoisomerase II/histidine kinase"/>
    <property type="match status" value="1"/>
</dbReference>
<sequence>MTLQRRLLVYLMLCAPLVWVVAFAISFDRARDEVDELFDTELIRLVRQVHALLPPDGDASRVSFGELPKMPKTGDASSGAAEMNDFAIAVWDRTGRRVLDHDGNGLEHKPGRNGFVNETHGGEVWRVYYLSSASGAWHVAAGQLDHERDELVYDVTLSQLFPWIVMLPVLIGAMAWAVRRALAPMQHLAYQIGHRGADDLTPIATERQPGELLPLLDAMNGLFKRVADVLARERRFTGDAAHELRTPLAALRAQWDVVRRAAPGPSRAHAEERLASGLDRMDRLVAQLLMLARVESVRPGSAAPAKDEINWRSIVEEVVADCLPLAERRHIEIVCEWPPDDRRALPMLGSRPLLAVMLRNLLDNAVRYATGHTTVSIRFTETGLTVDNDAAAIPPEHFARLGERFHRVEGQAESGSGLGISIASRIAALHGLVVAVGPQPGGRGFCARVQFAP</sequence>
<dbReference type="Proteomes" id="UP001303946">
    <property type="component" value="Chromosome"/>
</dbReference>
<dbReference type="Gene3D" id="3.30.565.10">
    <property type="entry name" value="Histidine kinase-like ATPase, C-terminal domain"/>
    <property type="match status" value="1"/>
</dbReference>
<dbReference type="InterPro" id="IPR005467">
    <property type="entry name" value="His_kinase_dom"/>
</dbReference>
<dbReference type="Pfam" id="PF00512">
    <property type="entry name" value="HisKA"/>
    <property type="match status" value="1"/>
</dbReference>
<dbReference type="EMBL" id="CP136336">
    <property type="protein sequence ID" value="WOB10606.1"/>
    <property type="molecule type" value="Genomic_DNA"/>
</dbReference>
<dbReference type="Pfam" id="PF02518">
    <property type="entry name" value="HATPase_c"/>
    <property type="match status" value="1"/>
</dbReference>
<gene>
    <name evidence="15" type="ORF">RXV79_11235</name>
</gene>
<dbReference type="InterPro" id="IPR003594">
    <property type="entry name" value="HATPase_dom"/>
</dbReference>
<reference evidence="15 16" key="1">
    <citation type="submission" date="2023-10" db="EMBL/GenBank/DDBJ databases">
        <title>Bacteria for the degradation of biodegradable plastic PBAT(Polybutylene adipate terephthalate).</title>
        <authorList>
            <person name="Weon H.-Y."/>
            <person name="Yeon J."/>
        </authorList>
    </citation>
    <scope>NUCLEOTIDE SEQUENCE [LARGE SCALE GENOMIC DNA]</scope>
    <source>
        <strain evidence="15 16">SBD 7-3</strain>
    </source>
</reference>
<keyword evidence="5" id="KW-0808">Transferase</keyword>
<evidence type="ECO:0000256" key="1">
    <source>
        <dbReference type="ARBA" id="ARBA00000085"/>
    </source>
</evidence>
<comment type="catalytic activity">
    <reaction evidence="1">
        <text>ATP + protein L-histidine = ADP + protein N-phospho-L-histidine.</text>
        <dbReference type="EC" id="2.7.13.3"/>
    </reaction>
</comment>
<evidence type="ECO:0000313" key="15">
    <source>
        <dbReference type="EMBL" id="WOB10606.1"/>
    </source>
</evidence>
<keyword evidence="12" id="KW-0472">Membrane</keyword>
<dbReference type="PROSITE" id="PS50109">
    <property type="entry name" value="HIS_KIN"/>
    <property type="match status" value="1"/>
</dbReference>
<protein>
    <recommendedName>
        <fullName evidence="3">histidine kinase</fullName>
        <ecNumber evidence="3">2.7.13.3</ecNumber>
    </recommendedName>
</protein>
<organism evidence="15 16">
    <name type="scientific">Piscinibacter gummiphilus</name>
    <dbReference type="NCBI Taxonomy" id="946333"/>
    <lineage>
        <taxon>Bacteria</taxon>
        <taxon>Pseudomonadati</taxon>
        <taxon>Pseudomonadota</taxon>
        <taxon>Betaproteobacteria</taxon>
        <taxon>Burkholderiales</taxon>
        <taxon>Sphaerotilaceae</taxon>
        <taxon>Piscinibacter</taxon>
    </lineage>
</organism>
<evidence type="ECO:0000256" key="10">
    <source>
        <dbReference type="ARBA" id="ARBA00022989"/>
    </source>
</evidence>
<dbReference type="Gene3D" id="1.20.5.1040">
    <property type="entry name" value="Sensor protein qsec"/>
    <property type="match status" value="2"/>
</dbReference>
<dbReference type="GO" id="GO:0005524">
    <property type="term" value="F:ATP binding"/>
    <property type="evidence" value="ECO:0007669"/>
    <property type="project" value="UniProtKB-KW"/>
</dbReference>
<dbReference type="Gene3D" id="1.10.287.130">
    <property type="match status" value="1"/>
</dbReference>
<evidence type="ECO:0000256" key="3">
    <source>
        <dbReference type="ARBA" id="ARBA00012438"/>
    </source>
</evidence>
<keyword evidence="10 12" id="KW-1133">Transmembrane helix</keyword>
<keyword evidence="11" id="KW-0902">Two-component regulatory system</keyword>
<evidence type="ECO:0000256" key="7">
    <source>
        <dbReference type="ARBA" id="ARBA00022741"/>
    </source>
</evidence>
<dbReference type="InterPro" id="IPR013727">
    <property type="entry name" value="2CSK_N"/>
</dbReference>
<evidence type="ECO:0000313" key="16">
    <source>
        <dbReference type="Proteomes" id="UP001303946"/>
    </source>
</evidence>
<evidence type="ECO:0000256" key="2">
    <source>
        <dbReference type="ARBA" id="ARBA00004141"/>
    </source>
</evidence>
<dbReference type="Pfam" id="PF08521">
    <property type="entry name" value="2CSK_N"/>
    <property type="match status" value="1"/>
</dbReference>
<keyword evidence="6 12" id="KW-0812">Transmembrane</keyword>
<evidence type="ECO:0000256" key="9">
    <source>
        <dbReference type="ARBA" id="ARBA00022840"/>
    </source>
</evidence>
<evidence type="ECO:0000256" key="5">
    <source>
        <dbReference type="ARBA" id="ARBA00022679"/>
    </source>
</evidence>
<evidence type="ECO:0000256" key="4">
    <source>
        <dbReference type="ARBA" id="ARBA00022553"/>
    </source>
</evidence>
<evidence type="ECO:0000259" key="14">
    <source>
        <dbReference type="PROSITE" id="PS50885"/>
    </source>
</evidence>
<dbReference type="InterPro" id="IPR036890">
    <property type="entry name" value="HATPase_C_sf"/>
</dbReference>
<proteinExistence type="predicted"/>
<dbReference type="EC" id="2.7.13.3" evidence="3"/>
<dbReference type="InterPro" id="IPR050428">
    <property type="entry name" value="TCS_sensor_his_kinase"/>
</dbReference>
<dbReference type="PROSITE" id="PS50885">
    <property type="entry name" value="HAMP"/>
    <property type="match status" value="1"/>
</dbReference>
<name>A0ABZ0D090_9BURK</name>
<dbReference type="InterPro" id="IPR003661">
    <property type="entry name" value="HisK_dim/P_dom"/>
</dbReference>
<dbReference type="InterPro" id="IPR003660">
    <property type="entry name" value="HAMP_dom"/>
</dbReference>
<accession>A0ABZ0D090</accession>
<keyword evidence="16" id="KW-1185">Reference proteome</keyword>
<feature type="domain" description="Histidine kinase" evidence="13">
    <location>
        <begin position="239"/>
        <end position="453"/>
    </location>
</feature>
<evidence type="ECO:0000259" key="13">
    <source>
        <dbReference type="PROSITE" id="PS50109"/>
    </source>
</evidence>
<feature type="domain" description="HAMP" evidence="14">
    <location>
        <begin position="179"/>
        <end position="231"/>
    </location>
</feature>